<proteinExistence type="predicted"/>
<dbReference type="AlphaFoldDB" id="A0A177ETN2"/>
<feature type="region of interest" description="Disordered" evidence="1">
    <location>
        <begin position="201"/>
        <end position="228"/>
    </location>
</feature>
<feature type="compositionally biased region" description="Basic and acidic residues" evidence="1">
    <location>
        <begin position="348"/>
        <end position="361"/>
    </location>
</feature>
<dbReference type="GO" id="GO:0005737">
    <property type="term" value="C:cytoplasm"/>
    <property type="evidence" value="ECO:0007669"/>
    <property type="project" value="TreeGrafter"/>
</dbReference>
<feature type="region of interest" description="Disordered" evidence="1">
    <location>
        <begin position="87"/>
        <end position="125"/>
    </location>
</feature>
<organism evidence="2 3">
    <name type="scientific">Fonsecaea monophora</name>
    <dbReference type="NCBI Taxonomy" id="254056"/>
    <lineage>
        <taxon>Eukaryota</taxon>
        <taxon>Fungi</taxon>
        <taxon>Dikarya</taxon>
        <taxon>Ascomycota</taxon>
        <taxon>Pezizomycotina</taxon>
        <taxon>Eurotiomycetes</taxon>
        <taxon>Chaetothyriomycetidae</taxon>
        <taxon>Chaetothyriales</taxon>
        <taxon>Herpotrichiellaceae</taxon>
        <taxon>Fonsecaea</taxon>
    </lineage>
</organism>
<reference evidence="2 3" key="1">
    <citation type="submission" date="2016-03" db="EMBL/GenBank/DDBJ databases">
        <title>Draft genome sequence of the Fonsecaea monophora CBS 269.37.</title>
        <authorList>
            <person name="Bombassaro A."/>
            <person name="Vinicius W.A."/>
            <person name="De Hoog S."/>
            <person name="Sun J."/>
            <person name="Souza E.M."/>
            <person name="Raittz R.T."/>
            <person name="Costa F."/>
            <person name="Leao A.C."/>
            <person name="Tadra-Sfeir M.Z."/>
            <person name="Baura V."/>
            <person name="Balsanelli E."/>
            <person name="Pedrosa F.O."/>
            <person name="Moreno L.F."/>
            <person name="Steffens M.B."/>
            <person name="Xi L."/>
            <person name="Bocca A.L."/>
            <person name="Felipe M.S."/>
            <person name="Teixeira M."/>
            <person name="Telles Filho F.Q."/>
            <person name="Azevedo C.M."/>
            <person name="Gomes R."/>
            <person name="Vicente V.A."/>
        </authorList>
    </citation>
    <scope>NUCLEOTIDE SEQUENCE [LARGE SCALE GENOMIC DNA]</scope>
    <source>
        <strain evidence="2 3">CBS 269.37</strain>
    </source>
</reference>
<dbReference type="PANTHER" id="PTHR14614">
    <property type="entry name" value="HEPATOCELLULAR CARCINOMA-ASSOCIATED ANTIGEN"/>
    <property type="match status" value="1"/>
</dbReference>
<dbReference type="InterPro" id="IPR019410">
    <property type="entry name" value="Methyltransf_16"/>
</dbReference>
<gene>
    <name evidence="2" type="ORF">AYO21_10445</name>
</gene>
<sequence length="418" mass="46148">MFTSRITTPIPANPQYEDIFSSALATLFTDDTQTSHGVPGGHVSYHSPRFGKIDLRIPQHPAAEEGRTLFAHYLWNAGVIMAEGLERASSSGTEGERDQAPPPPPHHHHHHHHQDGSDEEQKSGEWQKRYWDVRGTKVLELGAGTTPAHMRKSGTALPSIVAALSGARSATITDHPSSPALTTGAIEQNVRRNLVERVNPPETADADAEPSPSPSPSHPSTATLTQTPSSTAIDIFGYTWGTATMYTPAQYGKPAEPQPEDFDRIIIADCLWMPSQHVNLVKTILRYLHRQEQQASGPAPQGPPIESCALVVAGFHTGREIVRHFFEVATGDYRLPEEEEEEEEDARENDTRGEDKDKNDQDGDGEAQVAKEVQGRLHAAEIFEIDVNGLRRPWEPLRPGENKDQAKRWCVVAVLVRR</sequence>
<keyword evidence="3" id="KW-1185">Reference proteome</keyword>
<evidence type="ECO:0000313" key="3">
    <source>
        <dbReference type="Proteomes" id="UP000077002"/>
    </source>
</evidence>
<dbReference type="InterPro" id="IPR029063">
    <property type="entry name" value="SAM-dependent_MTases_sf"/>
</dbReference>
<feature type="compositionally biased region" description="Acidic residues" evidence="1">
    <location>
        <begin position="337"/>
        <end position="347"/>
    </location>
</feature>
<evidence type="ECO:0000313" key="2">
    <source>
        <dbReference type="EMBL" id="OAG35374.1"/>
    </source>
</evidence>
<dbReference type="OrthoDB" id="2106152at2759"/>
<dbReference type="Gene3D" id="3.40.50.150">
    <property type="entry name" value="Vaccinia Virus protein VP39"/>
    <property type="match status" value="1"/>
</dbReference>
<name>A0A177ETN2_9EURO</name>
<dbReference type="GO" id="GO:0008757">
    <property type="term" value="F:S-adenosylmethionine-dependent methyltransferase activity"/>
    <property type="evidence" value="ECO:0007669"/>
    <property type="project" value="UniProtKB-ARBA"/>
</dbReference>
<feature type="compositionally biased region" description="Basic and acidic residues" evidence="1">
    <location>
        <begin position="114"/>
        <end position="125"/>
    </location>
</feature>
<feature type="region of interest" description="Disordered" evidence="1">
    <location>
        <begin position="333"/>
        <end position="371"/>
    </location>
</feature>
<dbReference type="RefSeq" id="XP_022507326.1">
    <property type="nucleotide sequence ID" value="XM_022660364.1"/>
</dbReference>
<dbReference type="EMBL" id="LVKK01000120">
    <property type="protein sequence ID" value="OAG35374.1"/>
    <property type="molecule type" value="Genomic_DNA"/>
</dbReference>
<dbReference type="PANTHER" id="PTHR14614:SF104">
    <property type="entry name" value="N-METHYLTRANSFERASE, PUTATIVE (AFU_ORTHOLOGUE AFUA_1G17750)-RELATED"/>
    <property type="match status" value="1"/>
</dbReference>
<accession>A0A177ETN2</accession>
<dbReference type="GeneID" id="34605565"/>
<comment type="caution">
    <text evidence="2">The sequence shown here is derived from an EMBL/GenBank/DDBJ whole genome shotgun (WGS) entry which is preliminary data.</text>
</comment>
<protein>
    <submittedName>
        <fullName evidence="2">Uncharacterized protein</fullName>
    </submittedName>
</protein>
<evidence type="ECO:0000256" key="1">
    <source>
        <dbReference type="SAM" id="MobiDB-lite"/>
    </source>
</evidence>
<dbReference type="Proteomes" id="UP000077002">
    <property type="component" value="Unassembled WGS sequence"/>
</dbReference>